<dbReference type="AlphaFoldDB" id="A0A183KWD7"/>
<evidence type="ECO:0000313" key="1">
    <source>
        <dbReference type="WBParaSite" id="SCUD_0001938401-mRNA-1"/>
    </source>
</evidence>
<organism evidence="1">
    <name type="scientific">Schistosoma curassoni</name>
    <dbReference type="NCBI Taxonomy" id="6186"/>
    <lineage>
        <taxon>Eukaryota</taxon>
        <taxon>Metazoa</taxon>
        <taxon>Spiralia</taxon>
        <taxon>Lophotrochozoa</taxon>
        <taxon>Platyhelminthes</taxon>
        <taxon>Trematoda</taxon>
        <taxon>Digenea</taxon>
        <taxon>Strigeidida</taxon>
        <taxon>Schistosomatoidea</taxon>
        <taxon>Schistosomatidae</taxon>
        <taxon>Schistosoma</taxon>
    </lineage>
</organism>
<protein>
    <submittedName>
        <fullName evidence="1">Uncharacterized protein</fullName>
    </submittedName>
</protein>
<name>A0A183KWD7_9TREM</name>
<reference evidence="1" key="1">
    <citation type="submission" date="2016-06" db="UniProtKB">
        <authorList>
            <consortium name="WormBaseParasite"/>
        </authorList>
    </citation>
    <scope>IDENTIFICATION</scope>
</reference>
<sequence length="58" mass="6487">MYGKDLITCNKLDVGFHRSSLDPCHVLSTDKHTLPSSYRFGLKRNVFFAVVQNSTKGG</sequence>
<proteinExistence type="predicted"/>
<accession>A0A183KWD7</accession>
<dbReference type="WBParaSite" id="SCUD_0001938401-mRNA-1">
    <property type="protein sequence ID" value="SCUD_0001938401-mRNA-1"/>
    <property type="gene ID" value="SCUD_0001938401"/>
</dbReference>